<feature type="non-terminal residue" evidence="1">
    <location>
        <position position="1"/>
    </location>
</feature>
<sequence length="309" mass="35314">VLMLSKHKSRTSVSFDKIHNANEQAFSIPTQREEPFFDFLALSAELRNRIHTLAVLPNPDLNGTRNPGVLTVGDSPQQPPITRVCRQLRTESLPIYYAETNFNVDLTDKLDLSVWAGGSTPDIIDTEEAEYRRQSQSATDFYPDTQVTFRSSYEWFVMFVQAFQDSHLHLLRKISITITAEFTFEPFPEVVTDEWFDSHFGCECHYYDGDDAMPLDLEISADRQNIVVHSARPLSAKAAKSMRGLVTAVRDRCADKEGKLDGGALVKLVELMQKEYQEWHVGYGSYARFAELDRSWREAGWGRYLVRAD</sequence>
<dbReference type="EMBL" id="JAWDJW010000873">
    <property type="protein sequence ID" value="KAK3079873.1"/>
    <property type="molecule type" value="Genomic_DNA"/>
</dbReference>
<evidence type="ECO:0000313" key="2">
    <source>
        <dbReference type="Proteomes" id="UP001186974"/>
    </source>
</evidence>
<reference evidence="1" key="1">
    <citation type="submission" date="2024-09" db="EMBL/GenBank/DDBJ databases">
        <title>Black Yeasts Isolated from many extreme environments.</title>
        <authorList>
            <person name="Coleine C."/>
            <person name="Stajich J.E."/>
            <person name="Selbmann L."/>
        </authorList>
    </citation>
    <scope>NUCLEOTIDE SEQUENCE</scope>
    <source>
        <strain evidence="1">CCFEE 5737</strain>
    </source>
</reference>
<proteinExistence type="predicted"/>
<dbReference type="Proteomes" id="UP001186974">
    <property type="component" value="Unassembled WGS sequence"/>
</dbReference>
<gene>
    <name evidence="1" type="ORF">LTS18_003706</name>
</gene>
<name>A0ACC3DSW9_9PEZI</name>
<organism evidence="1 2">
    <name type="scientific">Coniosporium uncinatum</name>
    <dbReference type="NCBI Taxonomy" id="93489"/>
    <lineage>
        <taxon>Eukaryota</taxon>
        <taxon>Fungi</taxon>
        <taxon>Dikarya</taxon>
        <taxon>Ascomycota</taxon>
        <taxon>Pezizomycotina</taxon>
        <taxon>Dothideomycetes</taxon>
        <taxon>Dothideomycetes incertae sedis</taxon>
        <taxon>Coniosporium</taxon>
    </lineage>
</organism>
<comment type="caution">
    <text evidence="1">The sequence shown here is derived from an EMBL/GenBank/DDBJ whole genome shotgun (WGS) entry which is preliminary data.</text>
</comment>
<keyword evidence="2" id="KW-1185">Reference proteome</keyword>
<protein>
    <submittedName>
        <fullName evidence="1">Uncharacterized protein</fullName>
    </submittedName>
</protein>
<evidence type="ECO:0000313" key="1">
    <source>
        <dbReference type="EMBL" id="KAK3079873.1"/>
    </source>
</evidence>
<accession>A0ACC3DSW9</accession>